<comment type="caution">
    <text evidence="5">The sequence shown here is derived from an EMBL/GenBank/DDBJ whole genome shotgun (WGS) entry which is preliminary data.</text>
</comment>
<dbReference type="EMBL" id="JAUSZI010000002">
    <property type="protein sequence ID" value="MDQ1031745.1"/>
    <property type="molecule type" value="Genomic_DNA"/>
</dbReference>
<evidence type="ECO:0000313" key="5">
    <source>
        <dbReference type="EMBL" id="MDQ1031745.1"/>
    </source>
</evidence>
<organism evidence="5 6">
    <name type="scientific">Streptomyces umbrinus</name>
    <dbReference type="NCBI Taxonomy" id="67370"/>
    <lineage>
        <taxon>Bacteria</taxon>
        <taxon>Bacillati</taxon>
        <taxon>Actinomycetota</taxon>
        <taxon>Actinomycetes</taxon>
        <taxon>Kitasatosporales</taxon>
        <taxon>Streptomycetaceae</taxon>
        <taxon>Streptomyces</taxon>
        <taxon>Streptomyces phaeochromogenes group</taxon>
    </lineage>
</organism>
<dbReference type="NCBIfam" id="TIGR03859">
    <property type="entry name" value="PQQ_PqqD"/>
    <property type="match status" value="1"/>
</dbReference>
<evidence type="ECO:0000313" key="6">
    <source>
        <dbReference type="Proteomes" id="UP001230328"/>
    </source>
</evidence>
<comment type="subunit">
    <text evidence="2">Monomer. Interacts with PqqE.</text>
</comment>
<evidence type="ECO:0000256" key="1">
    <source>
        <dbReference type="ARBA" id="ARBA00004886"/>
    </source>
</evidence>
<protein>
    <submittedName>
        <fullName evidence="5">Pyrroloquinoline quinone biosynthesis protein D</fullName>
    </submittedName>
</protein>
<sequence>MKPLREAPPGGRASPANEDAITDTGAEAGEGTVADAGHWTPALSRSVMLRHDRVRGTDLLLMPERVVVLRGSAGAVLRLCDGRRQVAAIVAELAERFPDASVATEVPEFLGRMREEGWIR</sequence>
<dbReference type="InterPro" id="IPR041881">
    <property type="entry name" value="PqqD_sf"/>
</dbReference>
<dbReference type="Gene3D" id="1.10.10.1150">
    <property type="entry name" value="Coenzyme PQQ synthesis protein D (PqqD)"/>
    <property type="match status" value="1"/>
</dbReference>
<keyword evidence="6" id="KW-1185">Reference proteome</keyword>
<dbReference type="Pfam" id="PF05402">
    <property type="entry name" value="PqqD"/>
    <property type="match status" value="1"/>
</dbReference>
<reference evidence="5 6" key="1">
    <citation type="submission" date="2023-07" db="EMBL/GenBank/DDBJ databases">
        <title>Comparative genomics of wheat-associated soil bacteria to identify genetic determinants of phenazine resistance.</title>
        <authorList>
            <person name="Mouncey N."/>
        </authorList>
    </citation>
    <scope>NUCLEOTIDE SEQUENCE [LARGE SCALE GENOMIC DNA]</scope>
    <source>
        <strain evidence="5 6">V2I4</strain>
    </source>
</reference>
<keyword evidence="3" id="KW-0884">PQQ biosynthesis</keyword>
<dbReference type="InterPro" id="IPR008792">
    <property type="entry name" value="PQQD"/>
</dbReference>
<evidence type="ECO:0000256" key="2">
    <source>
        <dbReference type="ARBA" id="ARBA00011741"/>
    </source>
</evidence>
<name>A0ABU0T7F8_9ACTN</name>
<proteinExistence type="predicted"/>
<dbReference type="Proteomes" id="UP001230328">
    <property type="component" value="Unassembled WGS sequence"/>
</dbReference>
<feature type="region of interest" description="Disordered" evidence="4">
    <location>
        <begin position="1"/>
        <end position="37"/>
    </location>
</feature>
<accession>A0ABU0T7F8</accession>
<dbReference type="RefSeq" id="WP_373466830.1">
    <property type="nucleotide sequence ID" value="NZ_JAUSZI010000002.1"/>
</dbReference>
<evidence type="ECO:0000256" key="3">
    <source>
        <dbReference type="ARBA" id="ARBA00022905"/>
    </source>
</evidence>
<comment type="pathway">
    <text evidence="1">Cofactor biosynthesis; pyrroloquinoline quinone biosynthesis.</text>
</comment>
<gene>
    <name evidence="5" type="ORF">QF035_009327</name>
</gene>
<dbReference type="InterPro" id="IPR022479">
    <property type="entry name" value="PqqD_bac"/>
</dbReference>
<evidence type="ECO:0000256" key="4">
    <source>
        <dbReference type="SAM" id="MobiDB-lite"/>
    </source>
</evidence>